<protein>
    <recommendedName>
        <fullName evidence="3">F-box domain-containing protein</fullName>
    </recommendedName>
</protein>
<accession>E3N272</accession>
<dbReference type="InParanoid" id="E3N272"/>
<dbReference type="InterPro" id="IPR021942">
    <property type="entry name" value="DUF3557"/>
</dbReference>
<dbReference type="PANTHER" id="PTHR31379:SF3">
    <property type="entry name" value="F-BOX C PROTEIN-RELATED"/>
    <property type="match status" value="1"/>
</dbReference>
<dbReference type="EMBL" id="DS268511">
    <property type="protein sequence ID" value="EFO83949.1"/>
    <property type="molecule type" value="Genomic_DNA"/>
</dbReference>
<evidence type="ECO:0000313" key="2">
    <source>
        <dbReference type="Proteomes" id="UP000008281"/>
    </source>
</evidence>
<proteinExistence type="predicted"/>
<dbReference type="Pfam" id="PF12078">
    <property type="entry name" value="DUF3557"/>
    <property type="match status" value="1"/>
</dbReference>
<dbReference type="HOGENOM" id="CLU_070168_0_0_1"/>
<dbReference type="PANTHER" id="PTHR31379">
    <property type="entry name" value="F-BOX C PROTEIN-RELATED-RELATED"/>
    <property type="match status" value="1"/>
</dbReference>
<dbReference type="AlphaFoldDB" id="E3N272"/>
<keyword evidence="2" id="KW-1185">Reference proteome</keyword>
<evidence type="ECO:0008006" key="3">
    <source>
        <dbReference type="Google" id="ProtNLM"/>
    </source>
</evidence>
<evidence type="ECO:0000313" key="1">
    <source>
        <dbReference type="EMBL" id="EFO83949.1"/>
    </source>
</evidence>
<organism evidence="2">
    <name type="scientific">Caenorhabditis remanei</name>
    <name type="common">Caenorhabditis vulgaris</name>
    <dbReference type="NCBI Taxonomy" id="31234"/>
    <lineage>
        <taxon>Eukaryota</taxon>
        <taxon>Metazoa</taxon>
        <taxon>Ecdysozoa</taxon>
        <taxon>Nematoda</taxon>
        <taxon>Chromadorea</taxon>
        <taxon>Rhabditida</taxon>
        <taxon>Rhabditina</taxon>
        <taxon>Rhabditomorpha</taxon>
        <taxon>Rhabditoidea</taxon>
        <taxon>Rhabditidae</taxon>
        <taxon>Peloderinae</taxon>
        <taxon>Caenorhabditis</taxon>
    </lineage>
</organism>
<dbReference type="OrthoDB" id="5798207at2759"/>
<sequence>MENPLPDEATKAVFKLLSMETSLLISRIAIINRIPSLRSINSLLPYTFKNLKIGTTFMEINNIQWFFCPVKTPEDLGKVDIQIIRDKKRAPTRRVNKSAYQQLFDAYVKEGTVVNGSLVLNGAPEFVSSQQDSKLKVQCKNLELNIRSPKDYDLLVGLINMDTVDVLKFPTTPNTVELLDKPEIQTVKTLHLVITQIPGHPSLQQLLALRNQHLKLRHTRFPLDHLDALVRDWMDTGRNVGTVFSWELISYEDALMMFDHFEAKLGALRSMHPRIGQTFGDNGVTIRMKEEKDLVMFGGRVMRKDKEFDTSGLVFQMEVFETAPIIHERSDDWW</sequence>
<dbReference type="FunCoup" id="E3N272">
    <property type="interactions" value="1608"/>
</dbReference>
<reference evidence="1" key="1">
    <citation type="submission" date="2007-07" db="EMBL/GenBank/DDBJ databases">
        <title>PCAP assembly of the Caenorhabditis remanei genome.</title>
        <authorList>
            <consortium name="The Caenorhabditis remanei Sequencing Consortium"/>
            <person name="Wilson R.K."/>
        </authorList>
    </citation>
    <scope>NUCLEOTIDE SEQUENCE [LARGE SCALE GENOMIC DNA]</scope>
    <source>
        <strain evidence="1">PB4641</strain>
    </source>
</reference>
<dbReference type="Proteomes" id="UP000008281">
    <property type="component" value="Unassembled WGS sequence"/>
</dbReference>
<gene>
    <name evidence="1" type="ORF">CRE_17406</name>
</gene>
<name>E3N272_CAERE</name>